<accession>A0ABY5U0P7</accession>
<proteinExistence type="predicted"/>
<dbReference type="RefSeq" id="WP_259430221.1">
    <property type="nucleotide sequence ID" value="NZ_CP103424.1"/>
</dbReference>
<dbReference type="PANTHER" id="PTHR46124">
    <property type="entry name" value="D-AMINOACYL-TRNA DEACYLASE"/>
    <property type="match status" value="1"/>
</dbReference>
<reference evidence="2" key="1">
    <citation type="submission" date="2022-08" db="EMBL/GenBank/DDBJ databases">
        <title>Complete genome sequence of Mycoplasma cottewii type strain VIS.</title>
        <authorList>
            <person name="Spergser J."/>
        </authorList>
    </citation>
    <scope>NUCLEOTIDE SEQUENCE</scope>
    <source>
        <strain evidence="2">VIS</strain>
    </source>
</reference>
<dbReference type="EMBL" id="CP103424">
    <property type="protein sequence ID" value="UWD35063.1"/>
    <property type="molecule type" value="Genomic_DNA"/>
</dbReference>
<dbReference type="InterPro" id="IPR015991">
    <property type="entry name" value="TatD/YcfH-like"/>
</dbReference>
<gene>
    <name evidence="2" type="ORF">NX779_00175</name>
</gene>
<name>A0ABY5U0P7_9MOLU</name>
<dbReference type="PIRSF" id="PIRSF005902">
    <property type="entry name" value="DNase_TatD"/>
    <property type="match status" value="1"/>
</dbReference>
<protein>
    <submittedName>
        <fullName evidence="2">TatD family hydrolase</fullName>
    </submittedName>
</protein>
<keyword evidence="3" id="KW-1185">Reference proteome</keyword>
<dbReference type="InterPro" id="IPR032466">
    <property type="entry name" value="Metal_Hydrolase"/>
</dbReference>
<dbReference type="NCBIfam" id="TIGR00010">
    <property type="entry name" value="YchF/TatD family DNA exonuclease"/>
    <property type="match status" value="1"/>
</dbReference>
<organism evidence="2 3">
    <name type="scientific">Mycoplasma cottewii</name>
    <dbReference type="NCBI Taxonomy" id="51364"/>
    <lineage>
        <taxon>Bacteria</taxon>
        <taxon>Bacillati</taxon>
        <taxon>Mycoplasmatota</taxon>
        <taxon>Mollicutes</taxon>
        <taxon>Mycoplasmataceae</taxon>
        <taxon>Mycoplasma</taxon>
    </lineage>
</organism>
<dbReference type="Proteomes" id="UP001059819">
    <property type="component" value="Chromosome"/>
</dbReference>
<dbReference type="Gene3D" id="3.20.20.140">
    <property type="entry name" value="Metal-dependent hydrolases"/>
    <property type="match status" value="1"/>
</dbReference>
<evidence type="ECO:0000256" key="1">
    <source>
        <dbReference type="ARBA" id="ARBA00022723"/>
    </source>
</evidence>
<sequence length="269" mass="30069">MGMSGLYDVHCHLNDTKYLDLEMTSIEMILEAKKSGVDFINNVGYDVKSSKTAVIQANLSPVVFAIVGIHPTNAHLFTVEAYETIEELAQSNEVVGIGETGLDFSKTTKYEKQQIEAFKRHISIAKKLDLPLMLHLKNEPGKTRVYEIAYNLLKENGVKKGVIHSYEGTLEWAKKFIELGLLISVSGAVTYDSKINAVIDGISLNDLVVESDAPYLAPVPYEKTLNYPKYLPLTIKHIARMKNVSELVVAQTTRNNAKNLFLKNRSHNK</sequence>
<dbReference type="PANTHER" id="PTHR46124:SF2">
    <property type="entry name" value="D-AMINOACYL-TRNA DEACYLASE"/>
    <property type="match status" value="1"/>
</dbReference>
<keyword evidence="2" id="KW-0378">Hydrolase</keyword>
<dbReference type="GO" id="GO:0016787">
    <property type="term" value="F:hydrolase activity"/>
    <property type="evidence" value="ECO:0007669"/>
    <property type="project" value="UniProtKB-KW"/>
</dbReference>
<dbReference type="SUPFAM" id="SSF51556">
    <property type="entry name" value="Metallo-dependent hydrolases"/>
    <property type="match status" value="1"/>
</dbReference>
<dbReference type="InterPro" id="IPR001130">
    <property type="entry name" value="TatD-like"/>
</dbReference>
<dbReference type="CDD" id="cd01310">
    <property type="entry name" value="TatD_DNAse"/>
    <property type="match status" value="1"/>
</dbReference>
<keyword evidence="1" id="KW-0479">Metal-binding</keyword>
<evidence type="ECO:0000313" key="2">
    <source>
        <dbReference type="EMBL" id="UWD35063.1"/>
    </source>
</evidence>
<evidence type="ECO:0000313" key="3">
    <source>
        <dbReference type="Proteomes" id="UP001059819"/>
    </source>
</evidence>
<dbReference type="Pfam" id="PF01026">
    <property type="entry name" value="TatD_DNase"/>
    <property type="match status" value="1"/>
</dbReference>